<keyword evidence="4" id="KW-0472">Membrane</keyword>
<dbReference type="STRING" id="747676.F4S5A2"/>
<gene>
    <name evidence="7" type="ORF">MELLADRAFT_57672</name>
</gene>
<dbReference type="PROSITE" id="PS51469">
    <property type="entry name" value="SUN"/>
    <property type="match status" value="1"/>
</dbReference>
<dbReference type="KEGG" id="mlr:MELLADRAFT_57672"/>
<dbReference type="AlphaFoldDB" id="F4S5A2"/>
<dbReference type="OrthoDB" id="266334at2759"/>
<dbReference type="Gene3D" id="2.60.120.260">
    <property type="entry name" value="Galactose-binding domain-like"/>
    <property type="match status" value="1"/>
</dbReference>
<dbReference type="SUPFAM" id="SSF49785">
    <property type="entry name" value="Galactose-binding domain-like"/>
    <property type="match status" value="1"/>
</dbReference>
<dbReference type="GO" id="GO:0016020">
    <property type="term" value="C:membrane"/>
    <property type="evidence" value="ECO:0007669"/>
    <property type="project" value="InterPro"/>
</dbReference>
<dbReference type="GeneID" id="18929122"/>
<organism evidence="8">
    <name type="scientific">Melampsora larici-populina (strain 98AG31 / pathotype 3-4-7)</name>
    <name type="common">Poplar leaf rust fungus</name>
    <dbReference type="NCBI Taxonomy" id="747676"/>
    <lineage>
        <taxon>Eukaryota</taxon>
        <taxon>Fungi</taxon>
        <taxon>Dikarya</taxon>
        <taxon>Basidiomycota</taxon>
        <taxon>Pucciniomycotina</taxon>
        <taxon>Pucciniomycetes</taxon>
        <taxon>Pucciniales</taxon>
        <taxon>Melampsoraceae</taxon>
        <taxon>Melampsora</taxon>
    </lineage>
</organism>
<evidence type="ECO:0000313" key="8">
    <source>
        <dbReference type="Proteomes" id="UP000001072"/>
    </source>
</evidence>
<dbReference type="InParanoid" id="F4S5A2"/>
<dbReference type="RefSeq" id="XP_007416598.1">
    <property type="nucleotide sequence ID" value="XM_007416536.1"/>
</dbReference>
<dbReference type="PANTHER" id="PTHR12953:SF0">
    <property type="entry name" value="SUN DOMAIN-CONTAINING OSSIFICATION FACTOR"/>
    <property type="match status" value="1"/>
</dbReference>
<protein>
    <recommendedName>
        <fullName evidence="6">SUN domain-containing protein</fullName>
    </recommendedName>
</protein>
<dbReference type="InterPro" id="IPR012919">
    <property type="entry name" value="SUN_dom"/>
</dbReference>
<evidence type="ECO:0000256" key="2">
    <source>
        <dbReference type="ARBA" id="ARBA00022692"/>
    </source>
</evidence>
<sequence length="163" mass="19166">MLTPCRAPNQSKKNKSNRSSTDPTHSDSNFVIFELCDEIEIDHVVLANYEFFSSMYKLIRITVSNSGLEGAGGIKWVEVGLFKTRNVRGIQVFPIKHLKGFYRYVRLDFLSHYGSEYFCPLSLVRIYGLTQIDAYRRDEELERRRQLELKEFEDDLQDHEEEM</sequence>
<evidence type="ECO:0000256" key="4">
    <source>
        <dbReference type="ARBA" id="ARBA00023136"/>
    </source>
</evidence>
<evidence type="ECO:0000313" key="7">
    <source>
        <dbReference type="EMBL" id="EGG00195.1"/>
    </source>
</evidence>
<dbReference type="InterPro" id="IPR008979">
    <property type="entry name" value="Galactose-bd-like_sf"/>
</dbReference>
<dbReference type="GO" id="GO:0005737">
    <property type="term" value="C:cytoplasm"/>
    <property type="evidence" value="ECO:0007669"/>
    <property type="project" value="TreeGrafter"/>
</dbReference>
<dbReference type="GO" id="GO:0034975">
    <property type="term" value="P:protein folding in endoplasmic reticulum"/>
    <property type="evidence" value="ECO:0007669"/>
    <property type="project" value="TreeGrafter"/>
</dbReference>
<reference evidence="8" key="1">
    <citation type="journal article" date="2011" name="Proc. Natl. Acad. Sci. U.S.A.">
        <title>Obligate biotrophy features unraveled by the genomic analysis of rust fungi.</title>
        <authorList>
            <person name="Duplessis S."/>
            <person name="Cuomo C.A."/>
            <person name="Lin Y.-C."/>
            <person name="Aerts A."/>
            <person name="Tisserant E."/>
            <person name="Veneault-Fourrey C."/>
            <person name="Joly D.L."/>
            <person name="Hacquard S."/>
            <person name="Amselem J."/>
            <person name="Cantarel B.L."/>
            <person name="Chiu R."/>
            <person name="Coutinho P.M."/>
            <person name="Feau N."/>
            <person name="Field M."/>
            <person name="Frey P."/>
            <person name="Gelhaye E."/>
            <person name="Goldberg J."/>
            <person name="Grabherr M.G."/>
            <person name="Kodira C.D."/>
            <person name="Kohler A."/>
            <person name="Kuees U."/>
            <person name="Lindquist E.A."/>
            <person name="Lucas S.M."/>
            <person name="Mago R."/>
            <person name="Mauceli E."/>
            <person name="Morin E."/>
            <person name="Murat C."/>
            <person name="Pangilinan J.L."/>
            <person name="Park R."/>
            <person name="Pearson M."/>
            <person name="Quesneville H."/>
            <person name="Rouhier N."/>
            <person name="Sakthikumar S."/>
            <person name="Salamov A.A."/>
            <person name="Schmutz J."/>
            <person name="Selles B."/>
            <person name="Shapiro H."/>
            <person name="Tanguay P."/>
            <person name="Tuskan G.A."/>
            <person name="Henrissat B."/>
            <person name="Van de Peer Y."/>
            <person name="Rouze P."/>
            <person name="Ellis J.G."/>
            <person name="Dodds P.N."/>
            <person name="Schein J.E."/>
            <person name="Zhong S."/>
            <person name="Hamelin R.C."/>
            <person name="Grigoriev I.V."/>
            <person name="Szabo L.J."/>
            <person name="Martin F."/>
        </authorList>
    </citation>
    <scope>NUCLEOTIDE SEQUENCE [LARGE SCALE GENOMIC DNA]</scope>
    <source>
        <strain evidence="8">98AG31 / pathotype 3-4-7</strain>
    </source>
</reference>
<dbReference type="eggNOG" id="KOG1396">
    <property type="taxonomic scope" value="Eukaryota"/>
</dbReference>
<feature type="domain" description="SUN" evidence="6">
    <location>
        <begin position="1"/>
        <end position="131"/>
    </location>
</feature>
<dbReference type="HOGENOM" id="CLU_1631033_0_0_1"/>
<evidence type="ECO:0000256" key="5">
    <source>
        <dbReference type="SAM" id="MobiDB-lite"/>
    </source>
</evidence>
<dbReference type="VEuPathDB" id="FungiDB:MELLADRAFT_57672"/>
<comment type="subcellular location">
    <subcellularLocation>
        <location evidence="1">Endomembrane system</location>
    </subcellularLocation>
</comment>
<evidence type="ECO:0000256" key="3">
    <source>
        <dbReference type="ARBA" id="ARBA00022989"/>
    </source>
</evidence>
<evidence type="ECO:0000259" key="6">
    <source>
        <dbReference type="PROSITE" id="PS51469"/>
    </source>
</evidence>
<dbReference type="Proteomes" id="UP000001072">
    <property type="component" value="Unassembled WGS sequence"/>
</dbReference>
<keyword evidence="3" id="KW-1133">Transmembrane helix</keyword>
<name>F4S5A2_MELLP</name>
<dbReference type="GO" id="GO:0012505">
    <property type="term" value="C:endomembrane system"/>
    <property type="evidence" value="ECO:0007669"/>
    <property type="project" value="UniProtKB-SubCell"/>
</dbReference>
<dbReference type="EMBL" id="GL883150">
    <property type="protein sequence ID" value="EGG00195.1"/>
    <property type="molecule type" value="Genomic_DNA"/>
</dbReference>
<feature type="non-terminal residue" evidence="7">
    <location>
        <position position="163"/>
    </location>
</feature>
<dbReference type="Pfam" id="PF07738">
    <property type="entry name" value="Sad1_UNC"/>
    <property type="match status" value="1"/>
</dbReference>
<keyword evidence="8" id="KW-1185">Reference proteome</keyword>
<evidence type="ECO:0000256" key="1">
    <source>
        <dbReference type="ARBA" id="ARBA00004308"/>
    </source>
</evidence>
<keyword evidence="2" id="KW-0812">Transmembrane</keyword>
<dbReference type="InterPro" id="IPR045120">
    <property type="entry name" value="Suco/Slp1-like"/>
</dbReference>
<dbReference type="PANTHER" id="PTHR12953">
    <property type="entry name" value="MEMBRANE PROTEIN CH1 RELATED"/>
    <property type="match status" value="1"/>
</dbReference>
<feature type="region of interest" description="Disordered" evidence="5">
    <location>
        <begin position="1"/>
        <end position="25"/>
    </location>
</feature>
<accession>F4S5A2</accession>
<proteinExistence type="predicted"/>